<reference evidence="2" key="1">
    <citation type="submission" date="2017-11" db="EMBL/GenBank/DDBJ databases">
        <authorList>
            <person name="Lima N.C."/>
            <person name="Parody-Merino A.M."/>
            <person name="Battley P.F."/>
            <person name="Fidler A.E."/>
            <person name="Prosdocimi F."/>
        </authorList>
    </citation>
    <scope>NUCLEOTIDE SEQUENCE [LARGE SCALE GENOMIC DNA]</scope>
</reference>
<organism evidence="1 2">
    <name type="scientific">Limosa lapponica baueri</name>
    <dbReference type="NCBI Taxonomy" id="1758121"/>
    <lineage>
        <taxon>Eukaryota</taxon>
        <taxon>Metazoa</taxon>
        <taxon>Chordata</taxon>
        <taxon>Craniata</taxon>
        <taxon>Vertebrata</taxon>
        <taxon>Euteleostomi</taxon>
        <taxon>Archelosauria</taxon>
        <taxon>Archosauria</taxon>
        <taxon>Dinosauria</taxon>
        <taxon>Saurischia</taxon>
        <taxon>Theropoda</taxon>
        <taxon>Coelurosauria</taxon>
        <taxon>Aves</taxon>
        <taxon>Neognathae</taxon>
        <taxon>Neoaves</taxon>
        <taxon>Charadriiformes</taxon>
        <taxon>Scolopacidae</taxon>
        <taxon>Limosa</taxon>
    </lineage>
</organism>
<dbReference type="EMBL" id="KZ505956">
    <property type="protein sequence ID" value="PKU42822.1"/>
    <property type="molecule type" value="Genomic_DNA"/>
</dbReference>
<protein>
    <submittedName>
        <fullName evidence="1">Uncharacterized protein</fullName>
    </submittedName>
</protein>
<evidence type="ECO:0000313" key="2">
    <source>
        <dbReference type="Proteomes" id="UP000233556"/>
    </source>
</evidence>
<dbReference type="AlphaFoldDB" id="A0A2I0U9V8"/>
<gene>
    <name evidence="1" type="ORF">llap_6869</name>
</gene>
<sequence length="120" mass="13893">MGKSMSMHQLQFLMSYLNLKEPPGLLPRSKDTSKESIKVYKNMFIMHFNSSEDIQKEASHVSLFLSSTKPSFYLIEVNGERDTRFSGQPSPNHDTWTEDEEFQKAKTIKETPVLEDAQFQ</sequence>
<evidence type="ECO:0000313" key="1">
    <source>
        <dbReference type="EMBL" id="PKU42822.1"/>
    </source>
</evidence>
<name>A0A2I0U9V8_LIMLA</name>
<dbReference type="Proteomes" id="UP000233556">
    <property type="component" value="Unassembled WGS sequence"/>
</dbReference>
<proteinExistence type="predicted"/>
<reference evidence="2" key="2">
    <citation type="submission" date="2017-12" db="EMBL/GenBank/DDBJ databases">
        <title>Genome sequence of the Bar-tailed Godwit (Limosa lapponica baueri).</title>
        <authorList>
            <person name="Lima N.C.B."/>
            <person name="Parody-Merino A.M."/>
            <person name="Battley P.F."/>
            <person name="Fidler A.E."/>
            <person name="Prosdocimi F."/>
        </authorList>
    </citation>
    <scope>NUCLEOTIDE SEQUENCE [LARGE SCALE GENOMIC DNA]</scope>
</reference>
<accession>A0A2I0U9V8</accession>
<keyword evidence="2" id="KW-1185">Reference proteome</keyword>